<gene>
    <name evidence="2" type="primary">Acey_s0112.g278</name>
    <name evidence="2" type="ORF">Y032_0112g278</name>
</gene>
<evidence type="ECO:0000256" key="1">
    <source>
        <dbReference type="SAM" id="MobiDB-lite"/>
    </source>
</evidence>
<dbReference type="Pfam" id="PF17618">
    <property type="entry name" value="SL4P"/>
    <property type="match status" value="1"/>
</dbReference>
<evidence type="ECO:0000313" key="2">
    <source>
        <dbReference type="EMBL" id="EYC00823.1"/>
    </source>
</evidence>
<protein>
    <submittedName>
        <fullName evidence="2">Uncharacterized protein</fullName>
    </submittedName>
</protein>
<accession>A0A016TDX7</accession>
<dbReference type="InterPro" id="IPR035127">
    <property type="entry name" value="SL4P"/>
</dbReference>
<reference evidence="3" key="1">
    <citation type="journal article" date="2015" name="Nat. Genet.">
        <title>The genome and transcriptome of the zoonotic hookworm Ancylostoma ceylanicum identify infection-specific gene families.</title>
        <authorList>
            <person name="Schwarz E.M."/>
            <person name="Hu Y."/>
            <person name="Antoshechkin I."/>
            <person name="Miller M.M."/>
            <person name="Sternberg P.W."/>
            <person name="Aroian R.V."/>
        </authorList>
    </citation>
    <scope>NUCLEOTIDE SEQUENCE</scope>
    <source>
        <strain evidence="3">HY135</strain>
    </source>
</reference>
<feature type="compositionally biased region" description="Basic and acidic residues" evidence="1">
    <location>
        <begin position="136"/>
        <end position="148"/>
    </location>
</feature>
<comment type="caution">
    <text evidence="2">The sequence shown here is derived from an EMBL/GenBank/DDBJ whole genome shotgun (WGS) entry which is preliminary data.</text>
</comment>
<organism evidence="2 3">
    <name type="scientific">Ancylostoma ceylanicum</name>
    <dbReference type="NCBI Taxonomy" id="53326"/>
    <lineage>
        <taxon>Eukaryota</taxon>
        <taxon>Metazoa</taxon>
        <taxon>Ecdysozoa</taxon>
        <taxon>Nematoda</taxon>
        <taxon>Chromadorea</taxon>
        <taxon>Rhabditida</taxon>
        <taxon>Rhabditina</taxon>
        <taxon>Rhabditomorpha</taxon>
        <taxon>Strongyloidea</taxon>
        <taxon>Ancylostomatidae</taxon>
        <taxon>Ancylostomatinae</taxon>
        <taxon>Ancylostoma</taxon>
    </lineage>
</organism>
<feature type="region of interest" description="Disordered" evidence="1">
    <location>
        <begin position="93"/>
        <end position="148"/>
    </location>
</feature>
<dbReference type="AlphaFoldDB" id="A0A016TDX7"/>
<proteinExistence type="predicted"/>
<evidence type="ECO:0000313" key="3">
    <source>
        <dbReference type="Proteomes" id="UP000024635"/>
    </source>
</evidence>
<sequence>MAEEKTVVFQIHRDSRIPQLNVSYRNKHELFAAYKEWIKGLNLPSNEVYWCDCPGDHMGIRNADDLLGAVQGDRLIKLFTPYAEEDMFFSSDSEEDTSCRGRGKEKKRTTNSRRNGRTPSLSPSPSPSRKRTQSRSVDRQRHRSFSERRHGFQRCKPYLYDCMPFPWYFMVDPRFMPRQCVNIHRCSARGATCRGKDTSKDVDNR</sequence>
<feature type="compositionally biased region" description="Basic residues" evidence="1">
    <location>
        <begin position="101"/>
        <end position="116"/>
    </location>
</feature>
<name>A0A016TDX7_9BILA</name>
<keyword evidence="3" id="KW-1185">Reference proteome</keyword>
<dbReference type="EMBL" id="JARK01001448">
    <property type="protein sequence ID" value="EYC00823.1"/>
    <property type="molecule type" value="Genomic_DNA"/>
</dbReference>
<dbReference type="Proteomes" id="UP000024635">
    <property type="component" value="Unassembled WGS sequence"/>
</dbReference>
<dbReference type="OrthoDB" id="5847328at2759"/>